<dbReference type="EMBL" id="NCKU01009270">
    <property type="protein sequence ID" value="RWS01397.1"/>
    <property type="molecule type" value="Genomic_DNA"/>
</dbReference>
<reference evidence="1 2" key="1">
    <citation type="journal article" date="2018" name="Gigascience">
        <title>Genomes of trombidid mites reveal novel predicted allergens and laterally-transferred genes associated with secondary metabolism.</title>
        <authorList>
            <person name="Dong X."/>
            <person name="Chaisiri K."/>
            <person name="Xia D."/>
            <person name="Armstrong S.D."/>
            <person name="Fang Y."/>
            <person name="Donnelly M.J."/>
            <person name="Kadowaki T."/>
            <person name="McGarry J.W."/>
            <person name="Darby A.C."/>
            <person name="Makepeace B.L."/>
        </authorList>
    </citation>
    <scope>NUCLEOTIDE SEQUENCE [LARGE SCALE GENOMIC DNA]</scope>
    <source>
        <strain evidence="1">UoL-WK</strain>
    </source>
</reference>
<accession>A0A443QEF9</accession>
<comment type="caution">
    <text evidence="1">The sequence shown here is derived from an EMBL/GenBank/DDBJ whole genome shotgun (WGS) entry which is preliminary data.</text>
</comment>
<evidence type="ECO:0000313" key="2">
    <source>
        <dbReference type="Proteomes" id="UP000285301"/>
    </source>
</evidence>
<keyword evidence="2" id="KW-1185">Reference proteome</keyword>
<protein>
    <submittedName>
        <fullName evidence="1">Uncharacterized protein</fullName>
    </submittedName>
</protein>
<name>A0A443QEF9_9ACAR</name>
<evidence type="ECO:0000313" key="1">
    <source>
        <dbReference type="EMBL" id="RWS01397.1"/>
    </source>
</evidence>
<gene>
    <name evidence="1" type="ORF">B4U79_05112</name>
</gene>
<sequence length="25" mass="3173">MSQFRLHIIYQTQKARKLKNIKIWQ</sequence>
<dbReference type="AlphaFoldDB" id="A0A443QEF9"/>
<organism evidence="1 2">
    <name type="scientific">Dinothrombium tinctorium</name>
    <dbReference type="NCBI Taxonomy" id="1965070"/>
    <lineage>
        <taxon>Eukaryota</taxon>
        <taxon>Metazoa</taxon>
        <taxon>Ecdysozoa</taxon>
        <taxon>Arthropoda</taxon>
        <taxon>Chelicerata</taxon>
        <taxon>Arachnida</taxon>
        <taxon>Acari</taxon>
        <taxon>Acariformes</taxon>
        <taxon>Trombidiformes</taxon>
        <taxon>Prostigmata</taxon>
        <taxon>Anystina</taxon>
        <taxon>Parasitengona</taxon>
        <taxon>Trombidioidea</taxon>
        <taxon>Trombidiidae</taxon>
        <taxon>Dinothrombium</taxon>
    </lineage>
</organism>
<proteinExistence type="predicted"/>
<dbReference type="Proteomes" id="UP000285301">
    <property type="component" value="Unassembled WGS sequence"/>
</dbReference>